<keyword evidence="1" id="KW-0347">Helicase</keyword>
<comment type="catalytic activity">
    <reaction evidence="1">
        <text>ATP + H2O = ADP + phosphate + H(+)</text>
        <dbReference type="Rhea" id="RHEA:13065"/>
        <dbReference type="ChEBI" id="CHEBI:15377"/>
        <dbReference type="ChEBI" id="CHEBI:15378"/>
        <dbReference type="ChEBI" id="CHEBI:30616"/>
        <dbReference type="ChEBI" id="CHEBI:43474"/>
        <dbReference type="ChEBI" id="CHEBI:456216"/>
        <dbReference type="EC" id="5.6.2.3"/>
    </reaction>
</comment>
<organism evidence="4 5">
    <name type="scientific">Ooceraea biroi</name>
    <name type="common">Clonal raider ant</name>
    <name type="synonym">Cerapachys biroi</name>
    <dbReference type="NCBI Taxonomy" id="2015173"/>
    <lineage>
        <taxon>Eukaryota</taxon>
        <taxon>Metazoa</taxon>
        <taxon>Ecdysozoa</taxon>
        <taxon>Arthropoda</taxon>
        <taxon>Hexapoda</taxon>
        <taxon>Insecta</taxon>
        <taxon>Pterygota</taxon>
        <taxon>Neoptera</taxon>
        <taxon>Endopterygota</taxon>
        <taxon>Hymenoptera</taxon>
        <taxon>Apocrita</taxon>
        <taxon>Aculeata</taxon>
        <taxon>Formicoidea</taxon>
        <taxon>Formicidae</taxon>
        <taxon>Dorylinae</taxon>
        <taxon>Ooceraea</taxon>
    </lineage>
</organism>
<dbReference type="OrthoDB" id="7548101at2759"/>
<dbReference type="GO" id="GO:0005524">
    <property type="term" value="F:ATP binding"/>
    <property type="evidence" value="ECO:0007669"/>
    <property type="project" value="UniProtKB-KW"/>
</dbReference>
<dbReference type="GO" id="GO:0006310">
    <property type="term" value="P:DNA recombination"/>
    <property type="evidence" value="ECO:0007669"/>
    <property type="project" value="UniProtKB-KW"/>
</dbReference>
<dbReference type="InterPro" id="IPR051055">
    <property type="entry name" value="PIF1_helicase"/>
</dbReference>
<dbReference type="Pfam" id="PF05970">
    <property type="entry name" value="PIF1"/>
    <property type="match status" value="1"/>
</dbReference>
<dbReference type="PANTHER" id="PTHR47642">
    <property type="entry name" value="ATP-DEPENDENT DNA HELICASE"/>
    <property type="match status" value="1"/>
</dbReference>
<accession>A0A3L8D606</accession>
<dbReference type="AlphaFoldDB" id="A0A3L8D606"/>
<dbReference type="GO" id="GO:0006281">
    <property type="term" value="P:DNA repair"/>
    <property type="evidence" value="ECO:0007669"/>
    <property type="project" value="UniProtKB-KW"/>
</dbReference>
<protein>
    <recommendedName>
        <fullName evidence="1">ATP-dependent DNA helicase</fullName>
        <ecNumber evidence="1">5.6.2.3</ecNumber>
    </recommendedName>
</protein>
<keyword evidence="2" id="KW-0175">Coiled coil</keyword>
<dbReference type="GO" id="GO:0043139">
    <property type="term" value="F:5'-3' DNA helicase activity"/>
    <property type="evidence" value="ECO:0007669"/>
    <property type="project" value="UniProtKB-EC"/>
</dbReference>
<keyword evidence="1" id="KW-0378">Hydrolase</keyword>
<dbReference type="EC" id="5.6.2.3" evidence="1"/>
<evidence type="ECO:0000313" key="4">
    <source>
        <dbReference type="EMBL" id="RLU15902.1"/>
    </source>
</evidence>
<feature type="coiled-coil region" evidence="2">
    <location>
        <begin position="138"/>
        <end position="169"/>
    </location>
</feature>
<reference evidence="4 5" key="1">
    <citation type="journal article" date="2018" name="Genome Res.">
        <title>The genomic architecture and molecular evolution of ant odorant receptors.</title>
        <authorList>
            <person name="McKenzie S.K."/>
            <person name="Kronauer D.J.C."/>
        </authorList>
    </citation>
    <scope>NUCLEOTIDE SEQUENCE [LARGE SCALE GENOMIC DNA]</scope>
    <source>
        <strain evidence="4">Clonal line C1</strain>
    </source>
</reference>
<evidence type="ECO:0000256" key="2">
    <source>
        <dbReference type="SAM" id="Coils"/>
    </source>
</evidence>
<keyword evidence="1" id="KW-0067">ATP-binding</keyword>
<dbReference type="PANTHER" id="PTHR47642:SF5">
    <property type="entry name" value="ATP-DEPENDENT DNA HELICASE"/>
    <property type="match status" value="1"/>
</dbReference>
<comment type="cofactor">
    <cofactor evidence="1">
        <name>Mg(2+)</name>
        <dbReference type="ChEBI" id="CHEBI:18420"/>
    </cofactor>
</comment>
<dbReference type="GO" id="GO:0016887">
    <property type="term" value="F:ATP hydrolysis activity"/>
    <property type="evidence" value="ECO:0007669"/>
    <property type="project" value="RHEA"/>
</dbReference>
<sequence length="467" mass="54491">MLIRYDTEKSKAIQKLKLLMEILHIFCPSIIDNHYPHRPIELESISLYEFAQWYDITKVKPCNKKIEYYKMDNGLYLKRRQRGYLINHYRYNVNMKPEKYFFSLLLMFKPWQKIEDLRNGCHNYAESFHKIKLHLVEALQYHEKLEELQKAFETAKQLLQQHLDELEKQHVSQDDPDNPIGVQNIEAGEAMQDLKDLSDKCVEQIDICEMISKLNADQRRVFDRVINAVTSNESLLRLYVGGGGTGKSFLIKTIKCWIKQNLNKNTAIAVPIGIAAFNIDGLTVHRLLQLPVKHGHTPKYKQLSDHVLKVLLTDLKDVILFIIDEVSMISNLTLMYIHLRLSEIFDTADRDDGWFGRKHILLLRDLLQLPPVHEDPAFVHLSDEKMYTSVKFAYWNAVKRVFKYLFGTIKQGIVYGIGSEHQLVGYSDVDFAGNIETRSTTGYAFFSRRKFSQLALTEAKISYPQYH</sequence>
<feature type="domain" description="DNA helicase Pif1-like DEAD-box helicase" evidence="3">
    <location>
        <begin position="213"/>
        <end position="399"/>
    </location>
</feature>
<comment type="similarity">
    <text evidence="1">Belongs to the helicase family.</text>
</comment>
<dbReference type="Proteomes" id="UP000279307">
    <property type="component" value="Chromosome 12"/>
</dbReference>
<dbReference type="EMBL" id="QOIP01000012">
    <property type="protein sequence ID" value="RLU15902.1"/>
    <property type="molecule type" value="Genomic_DNA"/>
</dbReference>
<proteinExistence type="inferred from homology"/>
<dbReference type="SUPFAM" id="SSF52540">
    <property type="entry name" value="P-loop containing nucleoside triphosphate hydrolases"/>
    <property type="match status" value="1"/>
</dbReference>
<evidence type="ECO:0000313" key="5">
    <source>
        <dbReference type="Proteomes" id="UP000279307"/>
    </source>
</evidence>
<keyword evidence="1" id="KW-0547">Nucleotide-binding</keyword>
<comment type="caution">
    <text evidence="4">The sequence shown here is derived from an EMBL/GenBank/DDBJ whole genome shotgun (WGS) entry which is preliminary data.</text>
</comment>
<evidence type="ECO:0000256" key="1">
    <source>
        <dbReference type="RuleBase" id="RU363044"/>
    </source>
</evidence>
<evidence type="ECO:0000259" key="3">
    <source>
        <dbReference type="Pfam" id="PF05970"/>
    </source>
</evidence>
<dbReference type="InterPro" id="IPR027417">
    <property type="entry name" value="P-loop_NTPase"/>
</dbReference>
<keyword evidence="1" id="KW-0234">DNA repair</keyword>
<keyword evidence="1" id="KW-0227">DNA damage</keyword>
<dbReference type="InterPro" id="IPR010285">
    <property type="entry name" value="DNA_helicase_pif1-like_DEAD"/>
</dbReference>
<dbReference type="Gene3D" id="3.40.50.300">
    <property type="entry name" value="P-loop containing nucleotide triphosphate hydrolases"/>
    <property type="match status" value="1"/>
</dbReference>
<keyword evidence="1" id="KW-0233">DNA recombination</keyword>
<name>A0A3L8D606_OOCBI</name>
<dbReference type="GO" id="GO:0000723">
    <property type="term" value="P:telomere maintenance"/>
    <property type="evidence" value="ECO:0007669"/>
    <property type="project" value="InterPro"/>
</dbReference>
<gene>
    <name evidence="4" type="ORF">DMN91_011658</name>
</gene>